<dbReference type="EMBL" id="MU003703">
    <property type="protein sequence ID" value="KAF2808289.1"/>
    <property type="molecule type" value="Genomic_DNA"/>
</dbReference>
<accession>A0A6A6YI92</accession>
<feature type="region of interest" description="Disordered" evidence="1">
    <location>
        <begin position="187"/>
        <end position="233"/>
    </location>
</feature>
<evidence type="ECO:0000256" key="1">
    <source>
        <dbReference type="SAM" id="MobiDB-lite"/>
    </source>
</evidence>
<sequence length="252" mass="28265">MRHDDWLEDVLSQQTVCNRGLKTELLMAEDLYCALQRQVRRLSPRLLKYQPRPLNLTAWSKLFKETFSHFYQGRSRYLRVRFSFMADLPQVAYSEAGPDVQPWPHQQAHYYALAPPGLNNETSIHRVDTSKHGLILGFRKQTFWFIIVLSVVVIAAAISGGVGGSLASKTQSGLQYFGVSDTLPTKYRSKSEPQLRSTETITITPSSSSSANATSPSTTSTSSSTTYASRALRRSPYRQLVPVPKYSSPVVE</sequence>
<feature type="transmembrane region" description="Helical" evidence="2">
    <location>
        <begin position="143"/>
        <end position="167"/>
    </location>
</feature>
<dbReference type="GeneID" id="54465484"/>
<feature type="compositionally biased region" description="Low complexity" evidence="1">
    <location>
        <begin position="197"/>
        <end position="226"/>
    </location>
</feature>
<evidence type="ECO:0000256" key="2">
    <source>
        <dbReference type="SAM" id="Phobius"/>
    </source>
</evidence>
<dbReference type="RefSeq" id="XP_033575253.1">
    <property type="nucleotide sequence ID" value="XM_033724591.1"/>
</dbReference>
<keyword evidence="2" id="KW-0472">Membrane</keyword>
<dbReference type="AlphaFoldDB" id="A0A6A6YI92"/>
<reference evidence="3 5" key="1">
    <citation type="journal article" date="2020" name="Stud. Mycol.">
        <title>101 Dothideomycetes genomes: a test case for predicting lifestyles and emergence of pathogens.</title>
        <authorList>
            <person name="Haridas S."/>
            <person name="Albert R."/>
            <person name="Binder M."/>
            <person name="Bloem J."/>
            <person name="Labutti K."/>
            <person name="Salamov A."/>
            <person name="Andreopoulos B."/>
            <person name="Baker S."/>
            <person name="Barry K."/>
            <person name="Bills G."/>
            <person name="Bluhm B."/>
            <person name="Cannon C."/>
            <person name="Castanera R."/>
            <person name="Culley D."/>
            <person name="Daum C."/>
            <person name="Ezra D."/>
            <person name="Gonzalez J."/>
            <person name="Henrissat B."/>
            <person name="Kuo A."/>
            <person name="Liang C."/>
            <person name="Lipzen A."/>
            <person name="Lutzoni F."/>
            <person name="Magnuson J."/>
            <person name="Mondo S."/>
            <person name="Nolan M."/>
            <person name="Ohm R."/>
            <person name="Pangilinan J."/>
            <person name="Park H.-J."/>
            <person name="Ramirez L."/>
            <person name="Alfaro M."/>
            <person name="Sun H."/>
            <person name="Tritt A."/>
            <person name="Yoshinaga Y."/>
            <person name="Zwiers L.-H."/>
            <person name="Turgeon B."/>
            <person name="Goodwin S."/>
            <person name="Spatafora J."/>
            <person name="Crous P."/>
            <person name="Grigoriev I."/>
        </authorList>
    </citation>
    <scope>NUCLEOTIDE SEQUENCE</scope>
    <source>
        <strain evidence="3 5">CBS 304.34</strain>
    </source>
</reference>
<keyword evidence="4" id="KW-1185">Reference proteome</keyword>
<dbReference type="Proteomes" id="UP000504636">
    <property type="component" value="Unplaced"/>
</dbReference>
<keyword evidence="2" id="KW-1133">Transmembrane helix</keyword>
<protein>
    <submittedName>
        <fullName evidence="3 5">Uncharacterized protein</fullName>
    </submittedName>
</protein>
<evidence type="ECO:0000313" key="5">
    <source>
        <dbReference type="RefSeq" id="XP_033575253.1"/>
    </source>
</evidence>
<keyword evidence="2" id="KW-0812">Transmembrane</keyword>
<reference evidence="5" key="3">
    <citation type="submission" date="2025-04" db="UniProtKB">
        <authorList>
            <consortium name="RefSeq"/>
        </authorList>
    </citation>
    <scope>IDENTIFICATION</scope>
    <source>
        <strain evidence="5">CBS 304.34</strain>
    </source>
</reference>
<organism evidence="3">
    <name type="scientific">Mytilinidion resinicola</name>
    <dbReference type="NCBI Taxonomy" id="574789"/>
    <lineage>
        <taxon>Eukaryota</taxon>
        <taxon>Fungi</taxon>
        <taxon>Dikarya</taxon>
        <taxon>Ascomycota</taxon>
        <taxon>Pezizomycotina</taxon>
        <taxon>Dothideomycetes</taxon>
        <taxon>Pleosporomycetidae</taxon>
        <taxon>Mytilinidiales</taxon>
        <taxon>Mytilinidiaceae</taxon>
        <taxon>Mytilinidion</taxon>
    </lineage>
</organism>
<gene>
    <name evidence="3 5" type="ORF">BDZ99DRAFT_51187</name>
</gene>
<proteinExistence type="predicted"/>
<evidence type="ECO:0000313" key="4">
    <source>
        <dbReference type="Proteomes" id="UP000504636"/>
    </source>
</evidence>
<name>A0A6A6YI92_9PEZI</name>
<reference evidence="5" key="2">
    <citation type="submission" date="2020-04" db="EMBL/GenBank/DDBJ databases">
        <authorList>
            <consortium name="NCBI Genome Project"/>
        </authorList>
    </citation>
    <scope>NUCLEOTIDE SEQUENCE</scope>
    <source>
        <strain evidence="5">CBS 304.34</strain>
    </source>
</reference>
<evidence type="ECO:0000313" key="3">
    <source>
        <dbReference type="EMBL" id="KAF2808289.1"/>
    </source>
</evidence>